<reference evidence="1" key="1">
    <citation type="journal article" date="2015" name="Nature">
        <title>Complex archaea that bridge the gap between prokaryotes and eukaryotes.</title>
        <authorList>
            <person name="Spang A."/>
            <person name="Saw J.H."/>
            <person name="Jorgensen S.L."/>
            <person name="Zaremba-Niedzwiedzka K."/>
            <person name="Martijn J."/>
            <person name="Lind A.E."/>
            <person name="van Eijk R."/>
            <person name="Schleper C."/>
            <person name="Guy L."/>
            <person name="Ettema T.J."/>
        </authorList>
    </citation>
    <scope>NUCLEOTIDE SEQUENCE</scope>
</reference>
<name>A0A0F9DIH1_9ZZZZ</name>
<accession>A0A0F9DIH1</accession>
<gene>
    <name evidence="1" type="ORF">LCGC14_2194770</name>
</gene>
<dbReference type="InterPro" id="IPR036390">
    <property type="entry name" value="WH_DNA-bd_sf"/>
</dbReference>
<dbReference type="EMBL" id="LAZR01028803">
    <property type="protein sequence ID" value="KKL61488.1"/>
    <property type="molecule type" value="Genomic_DNA"/>
</dbReference>
<evidence type="ECO:0000313" key="1">
    <source>
        <dbReference type="EMBL" id="KKL61488.1"/>
    </source>
</evidence>
<dbReference type="InterPro" id="IPR036388">
    <property type="entry name" value="WH-like_DNA-bd_sf"/>
</dbReference>
<dbReference type="AlphaFoldDB" id="A0A0F9DIH1"/>
<dbReference type="Pfam" id="PF13412">
    <property type="entry name" value="HTH_24"/>
    <property type="match status" value="1"/>
</dbReference>
<dbReference type="SUPFAM" id="SSF46785">
    <property type="entry name" value="Winged helix' DNA-binding domain"/>
    <property type="match status" value="1"/>
</dbReference>
<sequence>MAMLKLANQVRRKKAQENKWFLYEFINKNPGLTVYEISKKIDWTNGKINHYIQKLVKEDFIKNSDKVVNGRNQKRYSSKTVKELINWDEFNKR</sequence>
<evidence type="ECO:0008006" key="2">
    <source>
        <dbReference type="Google" id="ProtNLM"/>
    </source>
</evidence>
<protein>
    <recommendedName>
        <fullName evidence="2">Winged helix-turn-helix domain-containing protein</fullName>
    </recommendedName>
</protein>
<comment type="caution">
    <text evidence="1">The sequence shown here is derived from an EMBL/GenBank/DDBJ whole genome shotgun (WGS) entry which is preliminary data.</text>
</comment>
<organism evidence="1">
    <name type="scientific">marine sediment metagenome</name>
    <dbReference type="NCBI Taxonomy" id="412755"/>
    <lineage>
        <taxon>unclassified sequences</taxon>
        <taxon>metagenomes</taxon>
        <taxon>ecological metagenomes</taxon>
    </lineage>
</organism>
<proteinExistence type="predicted"/>
<dbReference type="Gene3D" id="1.10.10.10">
    <property type="entry name" value="Winged helix-like DNA-binding domain superfamily/Winged helix DNA-binding domain"/>
    <property type="match status" value="1"/>
</dbReference>